<dbReference type="AlphaFoldDB" id="A0AA41S8C7"/>
<dbReference type="PANTHER" id="PTHR31437:SF1">
    <property type="entry name" value="PROTEIN SREK1IP1"/>
    <property type="match status" value="1"/>
</dbReference>
<feature type="compositionally biased region" description="Polar residues" evidence="5">
    <location>
        <begin position="52"/>
        <end position="64"/>
    </location>
</feature>
<feature type="region of interest" description="Disordered" evidence="5">
    <location>
        <begin position="119"/>
        <end position="245"/>
    </location>
</feature>
<dbReference type="SUPFAM" id="SSF57756">
    <property type="entry name" value="Retrovirus zinc finger-like domains"/>
    <property type="match status" value="1"/>
</dbReference>
<feature type="domain" description="CCHC-type" evidence="6">
    <location>
        <begin position="88"/>
        <end position="103"/>
    </location>
</feature>
<evidence type="ECO:0000256" key="1">
    <source>
        <dbReference type="ARBA" id="ARBA00022723"/>
    </source>
</evidence>
<dbReference type="InterPro" id="IPR036875">
    <property type="entry name" value="Znf_CCHC_sf"/>
</dbReference>
<name>A0AA41S8C7_PAPNU</name>
<feature type="compositionally biased region" description="Basic residues" evidence="5">
    <location>
        <begin position="161"/>
        <end position="178"/>
    </location>
</feature>
<evidence type="ECO:0000256" key="5">
    <source>
        <dbReference type="SAM" id="MobiDB-lite"/>
    </source>
</evidence>
<comment type="caution">
    <text evidence="7">The sequence shown here is derived from an EMBL/GenBank/DDBJ whole genome shotgun (WGS) entry which is preliminary data.</text>
</comment>
<protein>
    <recommendedName>
        <fullName evidence="6">CCHC-type domain-containing protein</fullName>
    </recommendedName>
</protein>
<organism evidence="7 8">
    <name type="scientific">Papaver nudicaule</name>
    <name type="common">Iceland poppy</name>
    <dbReference type="NCBI Taxonomy" id="74823"/>
    <lineage>
        <taxon>Eukaryota</taxon>
        <taxon>Viridiplantae</taxon>
        <taxon>Streptophyta</taxon>
        <taxon>Embryophyta</taxon>
        <taxon>Tracheophyta</taxon>
        <taxon>Spermatophyta</taxon>
        <taxon>Magnoliopsida</taxon>
        <taxon>Ranunculales</taxon>
        <taxon>Papaveraceae</taxon>
        <taxon>Papaveroideae</taxon>
        <taxon>Papaver</taxon>
    </lineage>
</organism>
<keyword evidence="1" id="KW-0479">Metal-binding</keyword>
<feature type="compositionally biased region" description="Basic residues" evidence="5">
    <location>
        <begin position="231"/>
        <end position="245"/>
    </location>
</feature>
<accession>A0AA41S8C7</accession>
<dbReference type="GO" id="GO:0008270">
    <property type="term" value="F:zinc ion binding"/>
    <property type="evidence" value="ECO:0007669"/>
    <property type="project" value="UniProtKB-KW"/>
</dbReference>
<dbReference type="PANTHER" id="PTHR31437">
    <property type="entry name" value="SREK1IP1 FAMILY MEMBER"/>
    <property type="match status" value="1"/>
</dbReference>
<evidence type="ECO:0000259" key="6">
    <source>
        <dbReference type="PROSITE" id="PS50158"/>
    </source>
</evidence>
<evidence type="ECO:0000256" key="2">
    <source>
        <dbReference type="ARBA" id="ARBA00022771"/>
    </source>
</evidence>
<feature type="region of interest" description="Disordered" evidence="5">
    <location>
        <begin position="1"/>
        <end position="22"/>
    </location>
</feature>
<keyword evidence="8" id="KW-1185">Reference proteome</keyword>
<dbReference type="Proteomes" id="UP001177140">
    <property type="component" value="Unassembled WGS sequence"/>
</dbReference>
<dbReference type="PROSITE" id="PS50158">
    <property type="entry name" value="ZF_CCHC"/>
    <property type="match status" value="1"/>
</dbReference>
<evidence type="ECO:0000313" key="8">
    <source>
        <dbReference type="Proteomes" id="UP001177140"/>
    </source>
</evidence>
<feature type="compositionally biased region" description="Polar residues" evidence="5">
    <location>
        <begin position="121"/>
        <end position="130"/>
    </location>
</feature>
<gene>
    <name evidence="7" type="ORF">MKW94_005712</name>
</gene>
<dbReference type="GO" id="GO:0003676">
    <property type="term" value="F:nucleic acid binding"/>
    <property type="evidence" value="ECO:0007669"/>
    <property type="project" value="InterPro"/>
</dbReference>
<evidence type="ECO:0000313" key="7">
    <source>
        <dbReference type="EMBL" id="MCL7028453.1"/>
    </source>
</evidence>
<reference evidence="7" key="1">
    <citation type="submission" date="2022-03" db="EMBL/GenBank/DDBJ databases">
        <title>A functionally conserved STORR gene fusion in Papaver species that diverged 16.8 million years ago.</title>
        <authorList>
            <person name="Catania T."/>
        </authorList>
    </citation>
    <scope>NUCLEOTIDE SEQUENCE</scope>
    <source>
        <strain evidence="7">S-191538</strain>
    </source>
</reference>
<proteinExistence type="predicted"/>
<keyword evidence="2 4" id="KW-0863">Zinc-finger</keyword>
<feature type="compositionally biased region" description="Basic residues" evidence="5">
    <location>
        <begin position="210"/>
        <end position="219"/>
    </location>
</feature>
<dbReference type="EMBL" id="JAJJMA010079760">
    <property type="protein sequence ID" value="MCL7028453.1"/>
    <property type="molecule type" value="Genomic_DNA"/>
</dbReference>
<feature type="compositionally biased region" description="Acidic residues" evidence="5">
    <location>
        <begin position="136"/>
        <end position="154"/>
    </location>
</feature>
<dbReference type="InterPro" id="IPR001878">
    <property type="entry name" value="Znf_CCHC"/>
</dbReference>
<sequence length="245" mass="27888">MPATAGRVRMPPNNRMHSSAALQTHGIWQSVIGYDPYAPKDEKKQSSSSSQPMSTGTATKNPYDNYQDLLSRAHTSGVLITDRTPGGCKKCGRVGHLAFQCRNFLNLKEEKQEDTAVLQVGTGSDTNKSKVNVAEELSEESSEESESSDSDVDSDIERIIAARKKSGGKTKMRSSSKKRVQEDEKKRGRSKKRTCKRRSSDTDDEDVGEKKRRKEKKRRHDDSSDDEEDKRRHHRHRKDKRRKRR</sequence>
<feature type="compositionally biased region" description="Basic residues" evidence="5">
    <location>
        <begin position="187"/>
        <end position="197"/>
    </location>
</feature>
<evidence type="ECO:0000256" key="4">
    <source>
        <dbReference type="PROSITE-ProRule" id="PRU00047"/>
    </source>
</evidence>
<keyword evidence="3" id="KW-0862">Zinc</keyword>
<feature type="region of interest" description="Disordered" evidence="5">
    <location>
        <begin position="36"/>
        <end position="64"/>
    </location>
</feature>
<evidence type="ECO:0000256" key="3">
    <source>
        <dbReference type="ARBA" id="ARBA00022833"/>
    </source>
</evidence>